<dbReference type="Pfam" id="PF07264">
    <property type="entry name" value="EI24"/>
    <property type="match status" value="1"/>
</dbReference>
<evidence type="ECO:0000256" key="9">
    <source>
        <dbReference type="ARBA" id="ARBA00023136"/>
    </source>
</evidence>
<dbReference type="Proteomes" id="UP001139485">
    <property type="component" value="Unassembled WGS sequence"/>
</dbReference>
<feature type="transmembrane region" description="Helical" evidence="10">
    <location>
        <begin position="77"/>
        <end position="106"/>
    </location>
</feature>
<keyword evidence="2" id="KW-0813">Transport</keyword>
<gene>
    <name evidence="11" type="ORF">M8330_16590</name>
</gene>
<keyword evidence="9 10" id="KW-0472">Membrane</keyword>
<dbReference type="EMBL" id="JAMOIL010000024">
    <property type="protein sequence ID" value="MCM0621910.1"/>
    <property type="molecule type" value="Genomic_DNA"/>
</dbReference>
<evidence type="ECO:0000256" key="8">
    <source>
        <dbReference type="ARBA" id="ARBA00023032"/>
    </source>
</evidence>
<evidence type="ECO:0000256" key="10">
    <source>
        <dbReference type="SAM" id="Phobius"/>
    </source>
</evidence>
<dbReference type="RefSeq" id="WP_250828232.1">
    <property type="nucleotide sequence ID" value="NZ_JAMOIL010000024.1"/>
</dbReference>
<feature type="transmembrane region" description="Helical" evidence="10">
    <location>
        <begin position="31"/>
        <end position="57"/>
    </location>
</feature>
<protein>
    <submittedName>
        <fullName evidence="11">EI24 domain-containing protein</fullName>
    </submittedName>
</protein>
<comment type="subcellular location">
    <subcellularLocation>
        <location evidence="1">Membrane</location>
        <topology evidence="1">Multi-pass membrane protein</topology>
    </subcellularLocation>
</comment>
<keyword evidence="6 10" id="KW-0812">Transmembrane</keyword>
<dbReference type="InterPro" id="IPR050480">
    <property type="entry name" value="CysZ-like"/>
</dbReference>
<dbReference type="GO" id="GO:0005886">
    <property type="term" value="C:plasma membrane"/>
    <property type="evidence" value="ECO:0007669"/>
    <property type="project" value="TreeGrafter"/>
</dbReference>
<dbReference type="GO" id="GO:0000103">
    <property type="term" value="P:sulfate assimilation"/>
    <property type="evidence" value="ECO:0007669"/>
    <property type="project" value="TreeGrafter"/>
</dbReference>
<accession>A0A9X2IHL0</accession>
<reference evidence="11" key="1">
    <citation type="submission" date="2022-05" db="EMBL/GenBank/DDBJ databases">
        <authorList>
            <person name="Tuo L."/>
        </authorList>
    </citation>
    <scope>NUCLEOTIDE SEQUENCE</scope>
    <source>
        <strain evidence="11">BSK12Z-4</strain>
    </source>
</reference>
<evidence type="ECO:0000256" key="1">
    <source>
        <dbReference type="ARBA" id="ARBA00004141"/>
    </source>
</evidence>
<keyword evidence="5" id="KW-0028">Amino-acid biosynthesis</keyword>
<evidence type="ECO:0000256" key="7">
    <source>
        <dbReference type="ARBA" id="ARBA00022989"/>
    </source>
</evidence>
<keyword evidence="4" id="KW-0997">Cell inner membrane</keyword>
<evidence type="ECO:0000256" key="2">
    <source>
        <dbReference type="ARBA" id="ARBA00022448"/>
    </source>
</evidence>
<keyword evidence="7 10" id="KW-1133">Transmembrane helix</keyword>
<feature type="transmembrane region" description="Helical" evidence="10">
    <location>
        <begin position="210"/>
        <end position="235"/>
    </location>
</feature>
<dbReference type="GO" id="GO:0009675">
    <property type="term" value="F:high-affinity sulfate:proton symporter activity"/>
    <property type="evidence" value="ECO:0007669"/>
    <property type="project" value="TreeGrafter"/>
</dbReference>
<organism evidence="11 12">
    <name type="scientific">Nocardioides bruguierae</name>
    <dbReference type="NCBI Taxonomy" id="2945102"/>
    <lineage>
        <taxon>Bacteria</taxon>
        <taxon>Bacillati</taxon>
        <taxon>Actinomycetota</taxon>
        <taxon>Actinomycetes</taxon>
        <taxon>Propionibacteriales</taxon>
        <taxon>Nocardioidaceae</taxon>
        <taxon>Nocardioides</taxon>
    </lineage>
</organism>
<evidence type="ECO:0000256" key="4">
    <source>
        <dbReference type="ARBA" id="ARBA00022519"/>
    </source>
</evidence>
<dbReference type="AlphaFoldDB" id="A0A9X2IHL0"/>
<keyword evidence="3" id="KW-1003">Cell membrane</keyword>
<proteinExistence type="predicted"/>
<evidence type="ECO:0000313" key="12">
    <source>
        <dbReference type="Proteomes" id="UP001139485"/>
    </source>
</evidence>
<dbReference type="GO" id="GO:0019344">
    <property type="term" value="P:cysteine biosynthetic process"/>
    <property type="evidence" value="ECO:0007669"/>
    <property type="project" value="TreeGrafter"/>
</dbReference>
<dbReference type="InterPro" id="IPR059112">
    <property type="entry name" value="CysZ/EI24"/>
</dbReference>
<evidence type="ECO:0000256" key="5">
    <source>
        <dbReference type="ARBA" id="ARBA00022605"/>
    </source>
</evidence>
<evidence type="ECO:0000256" key="6">
    <source>
        <dbReference type="ARBA" id="ARBA00022692"/>
    </source>
</evidence>
<feature type="transmembrane region" description="Helical" evidence="10">
    <location>
        <begin position="166"/>
        <end position="189"/>
    </location>
</feature>
<dbReference type="PANTHER" id="PTHR37468">
    <property type="entry name" value="SULFATE TRANSPORTER CYSZ"/>
    <property type="match status" value="1"/>
</dbReference>
<evidence type="ECO:0000313" key="11">
    <source>
        <dbReference type="EMBL" id="MCM0621910.1"/>
    </source>
</evidence>
<dbReference type="PANTHER" id="PTHR37468:SF1">
    <property type="entry name" value="SULFATE TRANSPORTER CYSZ"/>
    <property type="match status" value="1"/>
</dbReference>
<name>A0A9X2IHL0_9ACTN</name>
<comment type="caution">
    <text evidence="11">The sequence shown here is derived from an EMBL/GenBank/DDBJ whole genome shotgun (WGS) entry which is preliminary data.</text>
</comment>
<evidence type="ECO:0000256" key="3">
    <source>
        <dbReference type="ARBA" id="ARBA00022475"/>
    </source>
</evidence>
<keyword evidence="8" id="KW-0764">Sulfate transport</keyword>
<feature type="transmembrane region" description="Helical" evidence="10">
    <location>
        <begin position="140"/>
        <end position="160"/>
    </location>
</feature>
<keyword evidence="12" id="KW-1185">Reference proteome</keyword>
<sequence>MPAVPAPVPGFLDGAQHLLGGFGMWRRRPGLMVLGMLPALLVLLVVGALLVTLLLTLGDLVAWATPFADGWADAGRVALRVGLGLVTFVGASVLAVLTFTALTLTVGDPFYERIWRATEEILGDAPDGDGLGFWASARDAGVLLILGLATGVGLFVLGLVPFLGGVVGTVLGVLVSGWLLGSELLNRPLEARGVDRAARRELLRGHRAAVLGYGVATQVCFLVPFGGVAVMPAAVVGSTTLARDLLGDPRSRRFLAQATAAG</sequence>